<accession>A0ABD5QSA2</accession>
<keyword evidence="3" id="KW-1185">Reference proteome</keyword>
<comment type="caution">
    <text evidence="2">The sequence shown here is derived from an EMBL/GenBank/DDBJ whole genome shotgun (WGS) entry which is preliminary data.</text>
</comment>
<gene>
    <name evidence="2" type="ORF">ACFPJA_10525</name>
</gene>
<dbReference type="AlphaFoldDB" id="A0ABD5QSA2"/>
<proteinExistence type="predicted"/>
<name>A0ABD5QSA2_9EURY</name>
<dbReference type="RefSeq" id="WP_122105967.1">
    <property type="nucleotide sequence ID" value="NZ_JBHSKV010000014.1"/>
</dbReference>
<protein>
    <submittedName>
        <fullName evidence="2">Uncharacterized protein</fullName>
    </submittedName>
</protein>
<organism evidence="2 3">
    <name type="scientific">Halorubrum glutamatedens</name>
    <dbReference type="NCBI Taxonomy" id="2707018"/>
    <lineage>
        <taxon>Archaea</taxon>
        <taxon>Methanobacteriati</taxon>
        <taxon>Methanobacteriota</taxon>
        <taxon>Stenosarchaea group</taxon>
        <taxon>Halobacteria</taxon>
        <taxon>Halobacteriales</taxon>
        <taxon>Haloferacaceae</taxon>
        <taxon>Halorubrum</taxon>
    </lineage>
</organism>
<keyword evidence="1" id="KW-0472">Membrane</keyword>
<evidence type="ECO:0000256" key="1">
    <source>
        <dbReference type="SAM" id="Phobius"/>
    </source>
</evidence>
<sequence>MRVGTLPRRYPVASLATVAFLLAFVSTAAYYAGLVPLVPKTLPTFVDLLVVTGLLLAVALAAWVVSLSRS</sequence>
<feature type="transmembrane region" description="Helical" evidence="1">
    <location>
        <begin position="12"/>
        <end position="33"/>
    </location>
</feature>
<keyword evidence="1" id="KW-0812">Transmembrane</keyword>
<evidence type="ECO:0000313" key="3">
    <source>
        <dbReference type="Proteomes" id="UP001596145"/>
    </source>
</evidence>
<dbReference type="Proteomes" id="UP001596145">
    <property type="component" value="Unassembled WGS sequence"/>
</dbReference>
<dbReference type="EMBL" id="JBHSKV010000014">
    <property type="protein sequence ID" value="MFC5135148.1"/>
    <property type="molecule type" value="Genomic_DNA"/>
</dbReference>
<feature type="transmembrane region" description="Helical" evidence="1">
    <location>
        <begin position="45"/>
        <end position="65"/>
    </location>
</feature>
<reference evidence="2 3" key="1">
    <citation type="journal article" date="2019" name="Int. J. Syst. Evol. Microbiol.">
        <title>The Global Catalogue of Microorganisms (GCM) 10K type strain sequencing project: providing services to taxonomists for standard genome sequencing and annotation.</title>
        <authorList>
            <consortium name="The Broad Institute Genomics Platform"/>
            <consortium name="The Broad Institute Genome Sequencing Center for Infectious Disease"/>
            <person name="Wu L."/>
            <person name="Ma J."/>
        </authorList>
    </citation>
    <scope>NUCLEOTIDE SEQUENCE [LARGE SCALE GENOMIC DNA]</scope>
    <source>
        <strain evidence="2 3">CGMCC 1.16026</strain>
    </source>
</reference>
<keyword evidence="1" id="KW-1133">Transmembrane helix</keyword>
<evidence type="ECO:0000313" key="2">
    <source>
        <dbReference type="EMBL" id="MFC5135148.1"/>
    </source>
</evidence>